<evidence type="ECO:0000256" key="4">
    <source>
        <dbReference type="ARBA" id="ARBA00022980"/>
    </source>
</evidence>
<accession>A0A2B4RKC3</accession>
<dbReference type="OrthoDB" id="441444at2759"/>
<dbReference type="PANTHER" id="PTHR46685:SF1">
    <property type="entry name" value="SMALL RIBOSOMAL SUBUNIT PROTEIN US15M"/>
    <property type="match status" value="1"/>
</dbReference>
<dbReference type="Gene3D" id="1.10.287.10">
    <property type="entry name" value="S15/NS1, RNA-binding"/>
    <property type="match status" value="1"/>
</dbReference>
<keyword evidence="3" id="KW-0809">Transit peptide</keyword>
<sequence>MSFLQRLRFISASFNYLAFQRISSPYGGISTARPLVKLSTRCLRLCCPNFSAEVDISADSWSSGRKYVSGFEDIEELHNAPEEVKRVFSLQNASQWEHRKIGLGKMEQKYADKYEQKIAKLTIQIEAVNANNSDGRRGKKDIKNKVFLSWLIAQRRKKLLNLKNLRFERYLELIKELEIAPLESPHTKWNKYKFRQFKMGVEIKEKKQPYLRRV</sequence>
<dbReference type="GO" id="GO:0032543">
    <property type="term" value="P:mitochondrial translation"/>
    <property type="evidence" value="ECO:0007669"/>
    <property type="project" value="TreeGrafter"/>
</dbReference>
<evidence type="ECO:0000256" key="5">
    <source>
        <dbReference type="ARBA" id="ARBA00023128"/>
    </source>
</evidence>
<evidence type="ECO:0000256" key="6">
    <source>
        <dbReference type="ARBA" id="ARBA00023274"/>
    </source>
</evidence>
<evidence type="ECO:0000256" key="1">
    <source>
        <dbReference type="ARBA" id="ARBA00004173"/>
    </source>
</evidence>
<dbReference type="GO" id="GO:0003723">
    <property type="term" value="F:RNA binding"/>
    <property type="evidence" value="ECO:0007669"/>
    <property type="project" value="TreeGrafter"/>
</dbReference>
<dbReference type="GO" id="GO:0003735">
    <property type="term" value="F:structural constituent of ribosome"/>
    <property type="evidence" value="ECO:0007669"/>
    <property type="project" value="TreeGrafter"/>
</dbReference>
<evidence type="ECO:0000256" key="7">
    <source>
        <dbReference type="ARBA" id="ARBA00035249"/>
    </source>
</evidence>
<dbReference type="InterPro" id="IPR009068">
    <property type="entry name" value="uS15_NS1_RNA-bd_sf"/>
</dbReference>
<keyword evidence="6" id="KW-0687">Ribonucleoprotein</keyword>
<keyword evidence="10" id="KW-1185">Reference proteome</keyword>
<dbReference type="SUPFAM" id="SSF47060">
    <property type="entry name" value="S15/NS1 RNA-binding domain"/>
    <property type="match status" value="1"/>
</dbReference>
<organism evidence="9 10">
    <name type="scientific">Stylophora pistillata</name>
    <name type="common">Smooth cauliflower coral</name>
    <dbReference type="NCBI Taxonomy" id="50429"/>
    <lineage>
        <taxon>Eukaryota</taxon>
        <taxon>Metazoa</taxon>
        <taxon>Cnidaria</taxon>
        <taxon>Anthozoa</taxon>
        <taxon>Hexacorallia</taxon>
        <taxon>Scleractinia</taxon>
        <taxon>Astrocoeniina</taxon>
        <taxon>Pocilloporidae</taxon>
        <taxon>Stylophora</taxon>
    </lineage>
</organism>
<dbReference type="InterPro" id="IPR052137">
    <property type="entry name" value="uS15_ribosomal"/>
</dbReference>
<reference evidence="10" key="1">
    <citation type="journal article" date="2017" name="bioRxiv">
        <title>Comparative analysis of the genomes of Stylophora pistillata and Acropora digitifera provides evidence for extensive differences between species of corals.</title>
        <authorList>
            <person name="Voolstra C.R."/>
            <person name="Li Y."/>
            <person name="Liew Y.J."/>
            <person name="Baumgarten S."/>
            <person name="Zoccola D."/>
            <person name="Flot J.-F."/>
            <person name="Tambutte S."/>
            <person name="Allemand D."/>
            <person name="Aranda M."/>
        </authorList>
    </citation>
    <scope>NUCLEOTIDE SEQUENCE [LARGE SCALE GENOMIC DNA]</scope>
</reference>
<keyword evidence="4" id="KW-0689">Ribosomal protein</keyword>
<evidence type="ECO:0000256" key="3">
    <source>
        <dbReference type="ARBA" id="ARBA00022946"/>
    </source>
</evidence>
<dbReference type="PANTHER" id="PTHR46685">
    <property type="entry name" value="28S RIBOSOMAL PROTEIN S15, MITOCHONDRIAL"/>
    <property type="match status" value="1"/>
</dbReference>
<evidence type="ECO:0000313" key="10">
    <source>
        <dbReference type="Proteomes" id="UP000225706"/>
    </source>
</evidence>
<comment type="caution">
    <text evidence="9">The sequence shown here is derived from an EMBL/GenBank/DDBJ whole genome shotgun (WGS) entry which is preliminary data.</text>
</comment>
<comment type="similarity">
    <text evidence="2">Belongs to the universal ribosomal protein uS15 family.</text>
</comment>
<protein>
    <recommendedName>
        <fullName evidence="7">Small ribosomal subunit protein uS15m</fullName>
    </recommendedName>
    <alternativeName>
        <fullName evidence="8">28S ribosomal protein S15, mitochondrial</fullName>
    </alternativeName>
</protein>
<dbReference type="GO" id="GO:0005763">
    <property type="term" value="C:mitochondrial small ribosomal subunit"/>
    <property type="evidence" value="ECO:0007669"/>
    <property type="project" value="TreeGrafter"/>
</dbReference>
<dbReference type="Proteomes" id="UP000225706">
    <property type="component" value="Unassembled WGS sequence"/>
</dbReference>
<dbReference type="AlphaFoldDB" id="A0A2B4RKC3"/>
<proteinExistence type="inferred from homology"/>
<keyword evidence="5" id="KW-0496">Mitochondrion</keyword>
<evidence type="ECO:0000256" key="2">
    <source>
        <dbReference type="ARBA" id="ARBA00008434"/>
    </source>
</evidence>
<gene>
    <name evidence="9" type="ORF">AWC38_SpisGene18886</name>
</gene>
<dbReference type="STRING" id="50429.A0A2B4RKC3"/>
<name>A0A2B4RKC3_STYPI</name>
<evidence type="ECO:0000313" key="9">
    <source>
        <dbReference type="EMBL" id="PFX16818.1"/>
    </source>
</evidence>
<comment type="subcellular location">
    <subcellularLocation>
        <location evidence="1">Mitochondrion</location>
    </subcellularLocation>
</comment>
<evidence type="ECO:0000256" key="8">
    <source>
        <dbReference type="ARBA" id="ARBA00035528"/>
    </source>
</evidence>
<dbReference type="EMBL" id="LSMT01000516">
    <property type="protein sequence ID" value="PFX16818.1"/>
    <property type="molecule type" value="Genomic_DNA"/>
</dbReference>